<organism evidence="1 2">
    <name type="scientific">Faecalicoccus acidiformans</name>
    <dbReference type="NCBI Taxonomy" id="915173"/>
    <lineage>
        <taxon>Bacteria</taxon>
        <taxon>Bacillati</taxon>
        <taxon>Bacillota</taxon>
        <taxon>Erysipelotrichia</taxon>
        <taxon>Erysipelotrichales</taxon>
        <taxon>Erysipelotrichaceae</taxon>
        <taxon>Faecalicoccus</taxon>
    </lineage>
</organism>
<sequence length="330" mass="37687">MFLIDMHCDTILSLWEQGENASLRKNGLSVDIEKMEQGHVLVQNFALFTHRKEEAIPEKRTMDLMDRYWSELERNADRLAPVLCFEDIEKNARNHKISCLLTLEDGGVVFDDLAMLRNYYRLGVRMIALTWNYPNGIGYPNLSMDDFTDYKQASLLQKVDNENGLTEFGIRYVKEMERLGMIVDVSHLSDAGFWDVVHHATKPFVASHSNARTICPVARNLDDDMIRALDQKGGVMGLNFCGDFLETHAAANGPSRVEAMVRHILYIRDIASINCIGIGTDFDGIHSDLEIPSSAHMWKLQEALRKAGLPQEDIEKVFYRNVLRVYEETL</sequence>
<keyword evidence="1" id="KW-0645">Protease</keyword>
<dbReference type="SUPFAM" id="SSF51556">
    <property type="entry name" value="Metallo-dependent hydrolases"/>
    <property type="match status" value="1"/>
</dbReference>
<dbReference type="Gene3D" id="3.20.20.140">
    <property type="entry name" value="Metal-dependent hydrolases"/>
    <property type="match status" value="1"/>
</dbReference>
<evidence type="ECO:0000313" key="2">
    <source>
        <dbReference type="Proteomes" id="UP000521313"/>
    </source>
</evidence>
<dbReference type="GO" id="GO:0070573">
    <property type="term" value="F:metallodipeptidase activity"/>
    <property type="evidence" value="ECO:0007669"/>
    <property type="project" value="InterPro"/>
</dbReference>
<dbReference type="PANTHER" id="PTHR10443:SF12">
    <property type="entry name" value="DIPEPTIDASE"/>
    <property type="match status" value="1"/>
</dbReference>
<reference evidence="1 2" key="1">
    <citation type="submission" date="2020-08" db="EMBL/GenBank/DDBJ databases">
        <title>Genomic Encyclopedia of Type Strains, Phase IV (KMG-IV): sequencing the most valuable type-strain genomes for metagenomic binning, comparative biology and taxonomic classification.</title>
        <authorList>
            <person name="Goeker M."/>
        </authorList>
    </citation>
    <scope>NUCLEOTIDE SEQUENCE [LARGE SCALE GENOMIC DNA]</scope>
    <source>
        <strain evidence="1 2">DSM 26963</strain>
    </source>
</reference>
<keyword evidence="1" id="KW-0378">Hydrolase</keyword>
<gene>
    <name evidence="1" type="ORF">HNQ43_001101</name>
</gene>
<dbReference type="PROSITE" id="PS51365">
    <property type="entry name" value="RENAL_DIPEPTIDASE_2"/>
    <property type="match status" value="1"/>
</dbReference>
<dbReference type="PANTHER" id="PTHR10443">
    <property type="entry name" value="MICROSOMAL DIPEPTIDASE"/>
    <property type="match status" value="1"/>
</dbReference>
<dbReference type="InterPro" id="IPR008257">
    <property type="entry name" value="Pept_M19"/>
</dbReference>
<name>A0A7W8D0M7_9FIRM</name>
<dbReference type="GO" id="GO:0006508">
    <property type="term" value="P:proteolysis"/>
    <property type="evidence" value="ECO:0007669"/>
    <property type="project" value="InterPro"/>
</dbReference>
<dbReference type="Pfam" id="PF01244">
    <property type="entry name" value="Peptidase_M19"/>
    <property type="match status" value="1"/>
</dbReference>
<proteinExistence type="predicted"/>
<keyword evidence="1" id="KW-0224">Dipeptidase</keyword>
<dbReference type="Proteomes" id="UP000521313">
    <property type="component" value="Unassembled WGS sequence"/>
</dbReference>
<protein>
    <submittedName>
        <fullName evidence="1">Membrane dipeptidase</fullName>
        <ecNumber evidence="1">3.4.13.19</ecNumber>
    </submittedName>
</protein>
<dbReference type="AlphaFoldDB" id="A0A7W8D0M7"/>
<evidence type="ECO:0000313" key="1">
    <source>
        <dbReference type="EMBL" id="MBB5185053.1"/>
    </source>
</evidence>
<dbReference type="InterPro" id="IPR032466">
    <property type="entry name" value="Metal_Hydrolase"/>
</dbReference>
<dbReference type="RefSeq" id="WP_183375571.1">
    <property type="nucleotide sequence ID" value="NZ_JACHHD010000009.1"/>
</dbReference>
<comment type="caution">
    <text evidence="1">The sequence shown here is derived from an EMBL/GenBank/DDBJ whole genome shotgun (WGS) entry which is preliminary data.</text>
</comment>
<dbReference type="EMBL" id="JACHHD010000009">
    <property type="protein sequence ID" value="MBB5185053.1"/>
    <property type="molecule type" value="Genomic_DNA"/>
</dbReference>
<dbReference type="EC" id="3.4.13.19" evidence="1"/>
<dbReference type="CDD" id="cd01301">
    <property type="entry name" value="rDP_like"/>
    <property type="match status" value="1"/>
</dbReference>
<accession>A0A7W8D0M7</accession>